<reference evidence="2" key="1">
    <citation type="submission" date="2022-08" db="EMBL/GenBank/DDBJ databases">
        <title>Novel sulphate-reducing endosymbionts in the free-living metamonad Anaeramoeba.</title>
        <authorList>
            <person name="Jerlstrom-Hultqvist J."/>
            <person name="Cepicka I."/>
            <person name="Gallot-Lavallee L."/>
            <person name="Salas-Leiva D."/>
            <person name="Curtis B.A."/>
            <person name="Zahonova K."/>
            <person name="Pipaliya S."/>
            <person name="Dacks J."/>
            <person name="Roger A.J."/>
        </authorList>
    </citation>
    <scope>NUCLEOTIDE SEQUENCE</scope>
    <source>
        <strain evidence="2">Busselton2</strain>
    </source>
</reference>
<accession>A0AAV7ZR13</accession>
<sequence length="228" mass="26957">MKLVDNQDQIDPDRTEIDEKIFKQYLEMIKTLTKSKRREKKYLLLRQRYLITFDQFIQLLKSIIFFSEQIKCSEILSKSIWDIPDKTLLTEEFGEIHGKKIENALSCMKKEENYVGGNFEVVSDDNYVSSFENQSIKNDDDSEEDEEEEEAEDQSNKNDDDSEDDEVKDQSIKEDDDSEDDEDEDDEDDEDEDDEEGDEEVKDQSIKNDDDSEDDEDEDEEEDEEDKK</sequence>
<dbReference type="EMBL" id="JANTQA010000026">
    <property type="protein sequence ID" value="KAJ3442860.1"/>
    <property type="molecule type" value="Genomic_DNA"/>
</dbReference>
<feature type="compositionally biased region" description="Acidic residues" evidence="1">
    <location>
        <begin position="210"/>
        <end position="228"/>
    </location>
</feature>
<gene>
    <name evidence="2" type="ORF">M0812_12612</name>
</gene>
<evidence type="ECO:0000313" key="3">
    <source>
        <dbReference type="Proteomes" id="UP001146793"/>
    </source>
</evidence>
<evidence type="ECO:0000313" key="2">
    <source>
        <dbReference type="EMBL" id="KAJ3442860.1"/>
    </source>
</evidence>
<feature type="region of interest" description="Disordered" evidence="1">
    <location>
        <begin position="132"/>
        <end position="228"/>
    </location>
</feature>
<comment type="caution">
    <text evidence="2">The sequence shown here is derived from an EMBL/GenBank/DDBJ whole genome shotgun (WGS) entry which is preliminary data.</text>
</comment>
<dbReference type="Proteomes" id="UP001146793">
    <property type="component" value="Unassembled WGS sequence"/>
</dbReference>
<evidence type="ECO:0000256" key="1">
    <source>
        <dbReference type="SAM" id="MobiDB-lite"/>
    </source>
</evidence>
<feature type="compositionally biased region" description="Acidic residues" evidence="1">
    <location>
        <begin position="174"/>
        <end position="201"/>
    </location>
</feature>
<organism evidence="2 3">
    <name type="scientific">Anaeramoeba flamelloides</name>
    <dbReference type="NCBI Taxonomy" id="1746091"/>
    <lineage>
        <taxon>Eukaryota</taxon>
        <taxon>Metamonada</taxon>
        <taxon>Anaeramoebidae</taxon>
        <taxon>Anaeramoeba</taxon>
    </lineage>
</organism>
<name>A0AAV7ZR13_9EUKA</name>
<feature type="compositionally biased region" description="Acidic residues" evidence="1">
    <location>
        <begin position="140"/>
        <end position="153"/>
    </location>
</feature>
<dbReference type="AlphaFoldDB" id="A0AAV7ZR13"/>
<protein>
    <submittedName>
        <fullName evidence="2">Uncharacterized protein</fullName>
    </submittedName>
</protein>
<proteinExistence type="predicted"/>